<reference evidence="2" key="1">
    <citation type="submission" date="2022-07" db="EMBL/GenBank/DDBJ databases">
        <authorList>
            <person name="Macas J."/>
            <person name="Novak P."/>
            <person name="Neumann P."/>
        </authorList>
    </citation>
    <scope>NUCLEOTIDE SEQUENCE</scope>
</reference>
<evidence type="ECO:0000256" key="1">
    <source>
        <dbReference type="SAM" id="SignalP"/>
    </source>
</evidence>
<keyword evidence="1" id="KW-0732">Signal</keyword>
<comment type="caution">
    <text evidence="2">The sequence shown here is derived from an EMBL/GenBank/DDBJ whole genome shotgun (WGS) entry which is preliminary data.</text>
</comment>
<dbReference type="EMBL" id="CAMAPE010000017">
    <property type="protein sequence ID" value="CAH9084532.1"/>
    <property type="molecule type" value="Genomic_DNA"/>
</dbReference>
<proteinExistence type="predicted"/>
<keyword evidence="3" id="KW-1185">Reference proteome</keyword>
<dbReference type="AlphaFoldDB" id="A0A9P0Z2L5"/>
<name>A0A9P0Z2L5_CUSEU</name>
<sequence>MLRFYLDLYSVLVVLCFSSKKTLELRSGDEESGLQVIGSVKSKAGSANYFSFTEVINSNFGSEADDRHKKFCHFVTCLSSVKKTCIILDLVFQYLILVWKE</sequence>
<protein>
    <submittedName>
        <fullName evidence="2">Uncharacterized protein</fullName>
    </submittedName>
</protein>
<dbReference type="Proteomes" id="UP001152484">
    <property type="component" value="Unassembled WGS sequence"/>
</dbReference>
<evidence type="ECO:0000313" key="2">
    <source>
        <dbReference type="EMBL" id="CAH9084532.1"/>
    </source>
</evidence>
<feature type="signal peptide" evidence="1">
    <location>
        <begin position="1"/>
        <end position="16"/>
    </location>
</feature>
<organism evidence="2 3">
    <name type="scientific">Cuscuta europaea</name>
    <name type="common">European dodder</name>
    <dbReference type="NCBI Taxonomy" id="41803"/>
    <lineage>
        <taxon>Eukaryota</taxon>
        <taxon>Viridiplantae</taxon>
        <taxon>Streptophyta</taxon>
        <taxon>Embryophyta</taxon>
        <taxon>Tracheophyta</taxon>
        <taxon>Spermatophyta</taxon>
        <taxon>Magnoliopsida</taxon>
        <taxon>eudicotyledons</taxon>
        <taxon>Gunneridae</taxon>
        <taxon>Pentapetalae</taxon>
        <taxon>asterids</taxon>
        <taxon>lamiids</taxon>
        <taxon>Solanales</taxon>
        <taxon>Convolvulaceae</taxon>
        <taxon>Cuscuteae</taxon>
        <taxon>Cuscuta</taxon>
        <taxon>Cuscuta subgen. Cuscuta</taxon>
    </lineage>
</organism>
<gene>
    <name evidence="2" type="ORF">CEURO_LOCUS9043</name>
</gene>
<feature type="chain" id="PRO_5040412244" evidence="1">
    <location>
        <begin position="17"/>
        <end position="101"/>
    </location>
</feature>
<accession>A0A9P0Z2L5</accession>
<evidence type="ECO:0000313" key="3">
    <source>
        <dbReference type="Proteomes" id="UP001152484"/>
    </source>
</evidence>